<dbReference type="Proteomes" id="UP001163823">
    <property type="component" value="Chromosome 7"/>
</dbReference>
<feature type="chain" id="PRO_5041979367" description="Secreted protein" evidence="1">
    <location>
        <begin position="18"/>
        <end position="88"/>
    </location>
</feature>
<sequence>MPLFAQKLLMNICDCHCLCLSVSMLVDDGHCHLWYWVSMVVDIVFDRSTVTTVDGGGRRRVNEVIGQVGLAGCLGAGDRCYITICCHK</sequence>
<proteinExistence type="predicted"/>
<reference evidence="2" key="1">
    <citation type="journal article" date="2023" name="Science">
        <title>Elucidation of the pathway for biosynthesis of saponin adjuvants from the soapbark tree.</title>
        <authorList>
            <person name="Reed J."/>
            <person name="Orme A."/>
            <person name="El-Demerdash A."/>
            <person name="Owen C."/>
            <person name="Martin L.B.B."/>
            <person name="Misra R.C."/>
            <person name="Kikuchi S."/>
            <person name="Rejzek M."/>
            <person name="Martin A.C."/>
            <person name="Harkess A."/>
            <person name="Leebens-Mack J."/>
            <person name="Louveau T."/>
            <person name="Stephenson M.J."/>
            <person name="Osbourn A."/>
        </authorList>
    </citation>
    <scope>NUCLEOTIDE SEQUENCE</scope>
    <source>
        <strain evidence="2">S10</strain>
    </source>
</reference>
<evidence type="ECO:0000313" key="2">
    <source>
        <dbReference type="EMBL" id="KAJ7962373.1"/>
    </source>
</evidence>
<keyword evidence="1" id="KW-0732">Signal</keyword>
<gene>
    <name evidence="2" type="ORF">O6P43_017610</name>
</gene>
<accession>A0AAD7LQL6</accession>
<dbReference type="EMBL" id="JARAOO010000007">
    <property type="protein sequence ID" value="KAJ7962373.1"/>
    <property type="molecule type" value="Genomic_DNA"/>
</dbReference>
<name>A0AAD7LQL6_QUISA</name>
<keyword evidence="3" id="KW-1185">Reference proteome</keyword>
<feature type="signal peptide" evidence="1">
    <location>
        <begin position="1"/>
        <end position="17"/>
    </location>
</feature>
<comment type="caution">
    <text evidence="2">The sequence shown here is derived from an EMBL/GenBank/DDBJ whole genome shotgun (WGS) entry which is preliminary data.</text>
</comment>
<dbReference type="KEGG" id="qsa:O6P43_017610"/>
<evidence type="ECO:0000313" key="3">
    <source>
        <dbReference type="Proteomes" id="UP001163823"/>
    </source>
</evidence>
<evidence type="ECO:0008006" key="4">
    <source>
        <dbReference type="Google" id="ProtNLM"/>
    </source>
</evidence>
<organism evidence="2 3">
    <name type="scientific">Quillaja saponaria</name>
    <name type="common">Soap bark tree</name>
    <dbReference type="NCBI Taxonomy" id="32244"/>
    <lineage>
        <taxon>Eukaryota</taxon>
        <taxon>Viridiplantae</taxon>
        <taxon>Streptophyta</taxon>
        <taxon>Embryophyta</taxon>
        <taxon>Tracheophyta</taxon>
        <taxon>Spermatophyta</taxon>
        <taxon>Magnoliopsida</taxon>
        <taxon>eudicotyledons</taxon>
        <taxon>Gunneridae</taxon>
        <taxon>Pentapetalae</taxon>
        <taxon>rosids</taxon>
        <taxon>fabids</taxon>
        <taxon>Fabales</taxon>
        <taxon>Quillajaceae</taxon>
        <taxon>Quillaja</taxon>
    </lineage>
</organism>
<protein>
    <recommendedName>
        <fullName evidence="4">Secreted protein</fullName>
    </recommendedName>
</protein>
<evidence type="ECO:0000256" key="1">
    <source>
        <dbReference type="SAM" id="SignalP"/>
    </source>
</evidence>
<dbReference type="AlphaFoldDB" id="A0AAD7LQL6"/>